<sequence length="190" mass="21693">MAFTSGNSSSYDTLNGLRWIKTTFTQSAQVIQSIYFCIKDMEVSAAPVLLSTTSSAVAGFEPTAFLYHNENSEQNIDILSTTFLTKHVYRHRMFKDHVAEVYIHHIRNISEPEAVCMSFPWYTEGISPELEFELLSAATLTLARNSLPKNHVENVFRFVQRHLFQSTTMHPPMLYDLSATFLSACKKWLV</sequence>
<evidence type="ECO:0000313" key="2">
    <source>
        <dbReference type="Proteomes" id="UP000242287"/>
    </source>
</evidence>
<dbReference type="EMBL" id="KZ302003">
    <property type="protein sequence ID" value="PFH50477.1"/>
    <property type="molecule type" value="Genomic_DNA"/>
</dbReference>
<proteinExistence type="predicted"/>
<keyword evidence="2" id="KW-1185">Reference proteome</keyword>
<organism evidence="1 2">
    <name type="scientific">Amanita thiersii Skay4041</name>
    <dbReference type="NCBI Taxonomy" id="703135"/>
    <lineage>
        <taxon>Eukaryota</taxon>
        <taxon>Fungi</taxon>
        <taxon>Dikarya</taxon>
        <taxon>Basidiomycota</taxon>
        <taxon>Agaricomycotina</taxon>
        <taxon>Agaricomycetes</taxon>
        <taxon>Agaricomycetidae</taxon>
        <taxon>Agaricales</taxon>
        <taxon>Pluteineae</taxon>
        <taxon>Amanitaceae</taxon>
        <taxon>Amanita</taxon>
    </lineage>
</organism>
<gene>
    <name evidence="1" type="ORF">AMATHDRAFT_47892</name>
</gene>
<name>A0A2A9NQF1_9AGAR</name>
<dbReference type="Proteomes" id="UP000242287">
    <property type="component" value="Unassembled WGS sequence"/>
</dbReference>
<reference evidence="1 2" key="1">
    <citation type="submission" date="2014-02" db="EMBL/GenBank/DDBJ databases">
        <title>Transposable element dynamics among asymbiotic and ectomycorrhizal Amanita fungi.</title>
        <authorList>
            <consortium name="DOE Joint Genome Institute"/>
            <person name="Hess J."/>
            <person name="Skrede I."/>
            <person name="Wolfe B."/>
            <person name="LaButti K."/>
            <person name="Ohm R.A."/>
            <person name="Grigoriev I.V."/>
            <person name="Pringle A."/>
        </authorList>
    </citation>
    <scope>NUCLEOTIDE SEQUENCE [LARGE SCALE GENOMIC DNA]</scope>
    <source>
        <strain evidence="1 2">SKay4041</strain>
    </source>
</reference>
<evidence type="ECO:0000313" key="1">
    <source>
        <dbReference type="EMBL" id="PFH50477.1"/>
    </source>
</evidence>
<protein>
    <submittedName>
        <fullName evidence="1">Uncharacterized protein</fullName>
    </submittedName>
</protein>
<accession>A0A2A9NQF1</accession>
<dbReference type="AlphaFoldDB" id="A0A2A9NQF1"/>